<dbReference type="EMBL" id="AK070985">
    <property type="protein sequence ID" value="BAG92244.1"/>
    <property type="molecule type" value="mRNA"/>
</dbReference>
<organism evidence="2">
    <name type="scientific">Oryza sativa subsp. japonica</name>
    <name type="common">Rice</name>
    <dbReference type="NCBI Taxonomy" id="39947"/>
    <lineage>
        <taxon>Eukaryota</taxon>
        <taxon>Viridiplantae</taxon>
        <taxon>Streptophyta</taxon>
        <taxon>Embryophyta</taxon>
        <taxon>Tracheophyta</taxon>
        <taxon>Spermatophyta</taxon>
        <taxon>Magnoliopsida</taxon>
        <taxon>Liliopsida</taxon>
        <taxon>Poales</taxon>
        <taxon>Poaceae</taxon>
        <taxon>BOP clade</taxon>
        <taxon>Oryzoideae</taxon>
        <taxon>Oryzeae</taxon>
        <taxon>Oryzinae</taxon>
        <taxon>Oryza</taxon>
        <taxon>Oryza sativa</taxon>
    </lineage>
</organism>
<evidence type="ECO:0000313" key="2">
    <source>
        <dbReference type="EMBL" id="BAG92244.1"/>
    </source>
</evidence>
<feature type="compositionally biased region" description="Low complexity" evidence="1">
    <location>
        <begin position="115"/>
        <end position="132"/>
    </location>
</feature>
<sequence length="147" mass="15919">MPSPAPVSPSASPEFLRPPLRPCPCAGRRRRLLRHRSGKVALGLASPPPEPHRCSLSSSPFVLVDDSSGRSFLLAGSSSRCAATIVVIAAACSTLSSHPCSYCRLPLSPPRRPRSSSSSTSSSRRSRSSWRSSLRQAVRVRRPWFVK</sequence>
<reference evidence="2" key="1">
    <citation type="journal article" date="2003" name="Science">
        <title>Collection, Mapping, and Annotation of Over 28,000 cDNA Clones from japonica Rice.</title>
        <authorList>
            <person name="Kikuchi S."/>
            <person name="Satoh K."/>
            <person name="Nagata T."/>
            <person name="Kawagashira N."/>
            <person name="Doi K."/>
            <person name="Kishimoto N."/>
            <person name="Yazaki J."/>
            <person name="Ishikawa M."/>
            <person name="Yamada H."/>
            <person name="Ooka H."/>
            <person name="Hotta I."/>
            <person name="Kojima K."/>
            <person name="Namiki T."/>
            <person name="Ohneda E."/>
            <person name="Yahagi W."/>
            <person name="Suzuki K."/>
            <person name="Li C."/>
            <person name="Ohtsuki K."/>
            <person name="Shishiki T."/>
            <person name="Otomo Y."/>
            <person name="Murakami K."/>
            <person name="Iida Y."/>
            <person name="Sugano S."/>
            <person name="Fujimura T."/>
            <person name="Suzuki Y."/>
            <person name="Tsunoda Y."/>
            <person name="Kurosaki T."/>
            <person name="Kodama T."/>
            <person name="Masuda H."/>
            <person name="Kobayashi M."/>
            <person name="Xie Q."/>
            <person name="Lu M."/>
            <person name="Narikawa R."/>
            <person name="Sugiyama A."/>
            <person name="Mizuno K."/>
            <person name="Yokomizo S."/>
            <person name="Niikura J."/>
            <person name="Ikeda R."/>
            <person name="Ishibiki J."/>
            <person name="Kawamata M."/>
            <person name="Yoshimura A."/>
            <person name="Miura J."/>
            <person name="Kusumegi T."/>
            <person name="Oka M."/>
            <person name="Ryu R."/>
            <person name="Ueda M."/>
            <person name="Matsubara K."/>
            <person name="Kawai J."/>
            <person name="Carninci P."/>
            <person name="Adachi J."/>
            <person name="Aizawa K."/>
            <person name="Arakawa T."/>
            <person name="Fukuda S."/>
            <person name="Hara A."/>
            <person name="Hashidume W."/>
            <person name="Hayatsu N."/>
            <person name="Imotani K."/>
            <person name="Ishii Y."/>
            <person name="Itoh M."/>
            <person name="Kagawa I."/>
            <person name="Kondo S."/>
            <person name="Konno H."/>
            <person name="Miyazaki A."/>
            <person name="Osato N."/>
            <person name="Ota Y."/>
            <person name="Saito R."/>
            <person name="Sasaki D."/>
            <person name="Sato K."/>
            <person name="Shibata K."/>
            <person name="Shinagawa A."/>
            <person name="Shiraki T."/>
            <person name="Yoshino M."/>
            <person name="Hayashizaki Y."/>
        </authorList>
    </citation>
    <scope>NUCLEOTIDE SEQUENCE</scope>
</reference>
<evidence type="ECO:0000256" key="1">
    <source>
        <dbReference type="SAM" id="MobiDB-lite"/>
    </source>
</evidence>
<dbReference type="AlphaFoldDB" id="B7EIP7"/>
<proteinExistence type="evidence at transcript level"/>
<accession>B7EIP7</accession>
<feature type="region of interest" description="Disordered" evidence="1">
    <location>
        <begin position="108"/>
        <end position="132"/>
    </location>
</feature>
<name>B7EIP7_ORYSJ</name>
<protein>
    <submittedName>
        <fullName evidence="2">cDNA clone:J023075I21, full insert sequence</fullName>
    </submittedName>
</protein>